<dbReference type="OrthoDB" id="2659138at2"/>
<name>A0A1G9C5H2_9LACT</name>
<feature type="transmembrane region" description="Helical" evidence="1">
    <location>
        <begin position="149"/>
        <end position="171"/>
    </location>
</feature>
<protein>
    <recommendedName>
        <fullName evidence="4">ABC-2 type transport system permease protein</fullName>
    </recommendedName>
</protein>
<keyword evidence="1" id="KW-1133">Transmembrane helix</keyword>
<organism evidence="2 3">
    <name type="scientific">Alkalibacterium thalassium</name>
    <dbReference type="NCBI Taxonomy" id="426701"/>
    <lineage>
        <taxon>Bacteria</taxon>
        <taxon>Bacillati</taxon>
        <taxon>Bacillota</taxon>
        <taxon>Bacilli</taxon>
        <taxon>Lactobacillales</taxon>
        <taxon>Carnobacteriaceae</taxon>
        <taxon>Alkalibacterium</taxon>
    </lineage>
</organism>
<evidence type="ECO:0000313" key="3">
    <source>
        <dbReference type="Proteomes" id="UP000199433"/>
    </source>
</evidence>
<feature type="transmembrane region" description="Helical" evidence="1">
    <location>
        <begin position="397"/>
        <end position="416"/>
    </location>
</feature>
<feature type="transmembrane region" description="Helical" evidence="1">
    <location>
        <begin position="437"/>
        <end position="459"/>
    </location>
</feature>
<feature type="transmembrane region" description="Helical" evidence="1">
    <location>
        <begin position="358"/>
        <end position="377"/>
    </location>
</feature>
<dbReference type="AlphaFoldDB" id="A0A1G9C5H2"/>
<sequence>MMRDILGLKKGGKTPVYLRIIDVLSGVYEKIGVDYPQMRNILSMKMTMDGRRESPMQAVSSNSRSGEEKNHFFSSLWVYALISVFLLFLFAYDNWVFQYTTYFSFLFLMTFSTLLANFSTILLDTKDSILIGTKPVTRKTLGAAKATHVGIYLISFTMAIGAPVILFTFYFNGIMAGLLVLVLSLLASLWCLGLTLVVYATILKQFDGERLKNIIAYSQISLSIFMVIGYYLVGQIFQIIDPETLLVEMNLTLGHSVLFPMWFVAPFGLLQEGWTLTYGIYTGLLIVGSVLLVILYNWSTDKIESNLQKMNASSLKINKRSVLERIAASGLCKDPLEKAYFHFSWQLTKTEREFKTRLYPSIASALVFPIVFVFTTLTGDQTAGLEQNPVSILYLPYFTLLLIPVLTVSIQFSTNYKGSWVFNLTPQQSRAPFMRAALKAMLVKILLPLYLIIAAVVLVLSGWDYLLQMINGFLLMGVVFYLEARRSVKSLPFSRKYSASEANLGCMGTLIFFIPVFIISLVMILSQLFIPFGEWIILIIMSGLTFWWMTRGFKEKKQA</sequence>
<evidence type="ECO:0000256" key="1">
    <source>
        <dbReference type="SAM" id="Phobius"/>
    </source>
</evidence>
<feature type="transmembrane region" description="Helical" evidence="1">
    <location>
        <begin position="504"/>
        <end position="526"/>
    </location>
</feature>
<dbReference type="RefSeq" id="WP_091267562.1">
    <property type="nucleotide sequence ID" value="NZ_FNFK01000032.1"/>
</dbReference>
<dbReference type="STRING" id="426701.SAMN04488098_103221"/>
<keyword evidence="1" id="KW-0472">Membrane</keyword>
<accession>A0A1G9C5H2</accession>
<dbReference type="EMBL" id="FNFK01000032">
    <property type="protein sequence ID" value="SDK46932.1"/>
    <property type="molecule type" value="Genomic_DNA"/>
</dbReference>
<feature type="transmembrane region" description="Helical" evidence="1">
    <location>
        <begin position="276"/>
        <end position="298"/>
    </location>
</feature>
<feature type="transmembrane region" description="Helical" evidence="1">
    <location>
        <begin position="72"/>
        <end position="92"/>
    </location>
</feature>
<evidence type="ECO:0000313" key="2">
    <source>
        <dbReference type="EMBL" id="SDK46932.1"/>
    </source>
</evidence>
<proteinExistence type="predicted"/>
<feature type="transmembrane region" description="Helical" evidence="1">
    <location>
        <begin position="465"/>
        <end position="484"/>
    </location>
</feature>
<keyword evidence="1" id="KW-0812">Transmembrane</keyword>
<dbReference type="Proteomes" id="UP000199433">
    <property type="component" value="Unassembled WGS sequence"/>
</dbReference>
<reference evidence="3" key="1">
    <citation type="submission" date="2016-10" db="EMBL/GenBank/DDBJ databases">
        <authorList>
            <person name="Varghese N."/>
            <person name="Submissions S."/>
        </authorList>
    </citation>
    <scope>NUCLEOTIDE SEQUENCE [LARGE SCALE GENOMIC DNA]</scope>
    <source>
        <strain evidence="3">DSM 19181</strain>
    </source>
</reference>
<evidence type="ECO:0008006" key="4">
    <source>
        <dbReference type="Google" id="ProtNLM"/>
    </source>
</evidence>
<feature type="transmembrane region" description="Helical" evidence="1">
    <location>
        <begin position="532"/>
        <end position="550"/>
    </location>
</feature>
<feature type="transmembrane region" description="Helical" evidence="1">
    <location>
        <begin position="99"/>
        <end position="123"/>
    </location>
</feature>
<feature type="transmembrane region" description="Helical" evidence="1">
    <location>
        <begin position="178"/>
        <end position="202"/>
    </location>
</feature>
<gene>
    <name evidence="2" type="ORF">SAMN04488098_103221</name>
</gene>
<feature type="transmembrane region" description="Helical" evidence="1">
    <location>
        <begin position="214"/>
        <end position="233"/>
    </location>
</feature>
<keyword evidence="3" id="KW-1185">Reference proteome</keyword>